<accession>A0A9D1X2E2</accession>
<dbReference type="EMBL" id="DXEQ01000042">
    <property type="protein sequence ID" value="HIX71693.1"/>
    <property type="molecule type" value="Genomic_DNA"/>
</dbReference>
<name>A0A9D1X2E2_9FIRM</name>
<gene>
    <name evidence="2" type="ORF">H9849_01590</name>
</gene>
<reference evidence="2" key="2">
    <citation type="submission" date="2021-04" db="EMBL/GenBank/DDBJ databases">
        <authorList>
            <person name="Gilroy R."/>
        </authorList>
    </citation>
    <scope>NUCLEOTIDE SEQUENCE</scope>
    <source>
        <strain evidence="2">ChiSxjej3B15-1167</strain>
    </source>
</reference>
<feature type="domain" description="TerY-C metal binding" evidence="1">
    <location>
        <begin position="62"/>
        <end position="113"/>
    </location>
</feature>
<dbReference type="Pfam" id="PF15616">
    <property type="entry name" value="TerY_C"/>
    <property type="match status" value="1"/>
</dbReference>
<evidence type="ECO:0000313" key="2">
    <source>
        <dbReference type="EMBL" id="HIX71693.1"/>
    </source>
</evidence>
<dbReference type="AlphaFoldDB" id="A0A9D1X2E2"/>
<organism evidence="2 3">
    <name type="scientific">Candidatus Anaerobutyricum stercoripullorum</name>
    <dbReference type="NCBI Taxonomy" id="2838456"/>
    <lineage>
        <taxon>Bacteria</taxon>
        <taxon>Bacillati</taxon>
        <taxon>Bacillota</taxon>
        <taxon>Clostridia</taxon>
        <taxon>Lachnospirales</taxon>
        <taxon>Lachnospiraceae</taxon>
        <taxon>Anaerobutyricum</taxon>
    </lineage>
</organism>
<protein>
    <recommendedName>
        <fullName evidence="1">TerY-C metal binding domain-containing protein</fullName>
    </recommendedName>
</protein>
<evidence type="ECO:0000259" key="1">
    <source>
        <dbReference type="Pfam" id="PF15616"/>
    </source>
</evidence>
<comment type="caution">
    <text evidence="2">The sequence shown here is derived from an EMBL/GenBank/DDBJ whole genome shotgun (WGS) entry which is preliminary data.</text>
</comment>
<dbReference type="Proteomes" id="UP000886805">
    <property type="component" value="Unassembled WGS sequence"/>
</dbReference>
<evidence type="ECO:0000313" key="3">
    <source>
        <dbReference type="Proteomes" id="UP000886805"/>
    </source>
</evidence>
<proteinExistence type="predicted"/>
<sequence length="116" mass="12693">MKKEASVILAKCASDKLYGIRIEKRDNDWVRTWAFKIKEEMAEKEGFDKINFTGSFYTDEEYPGCPYCGAKKCFVCGSCGKVSCYDGSDKVVCNWCGASGTAASDDGKMDVSGGGF</sequence>
<dbReference type="InterPro" id="IPR028274">
    <property type="entry name" value="TerY-C"/>
</dbReference>
<reference evidence="2" key="1">
    <citation type="journal article" date="2021" name="PeerJ">
        <title>Extensive microbial diversity within the chicken gut microbiome revealed by metagenomics and culture.</title>
        <authorList>
            <person name="Gilroy R."/>
            <person name="Ravi A."/>
            <person name="Getino M."/>
            <person name="Pursley I."/>
            <person name="Horton D.L."/>
            <person name="Alikhan N.F."/>
            <person name="Baker D."/>
            <person name="Gharbi K."/>
            <person name="Hall N."/>
            <person name="Watson M."/>
            <person name="Adriaenssens E.M."/>
            <person name="Foster-Nyarko E."/>
            <person name="Jarju S."/>
            <person name="Secka A."/>
            <person name="Antonio M."/>
            <person name="Oren A."/>
            <person name="Chaudhuri R.R."/>
            <person name="La Ragione R."/>
            <person name="Hildebrand F."/>
            <person name="Pallen M.J."/>
        </authorList>
    </citation>
    <scope>NUCLEOTIDE SEQUENCE</scope>
    <source>
        <strain evidence="2">ChiSxjej3B15-1167</strain>
    </source>
</reference>